<dbReference type="VEuPathDB" id="FungiDB:CHGG_06905"/>
<keyword evidence="2" id="KW-1185">Reference proteome</keyword>
<evidence type="ECO:0000313" key="2">
    <source>
        <dbReference type="Proteomes" id="UP000001056"/>
    </source>
</evidence>
<sequence length="62" mass="6833">MIIGDTNSVWVVHDNHFRRHKANSGIRLRHGTMLEKLQLSVGVDTTTNRGAGIPCYGFLALG</sequence>
<dbReference type="HOGENOM" id="CLU_2904010_0_0_1"/>
<accession>Q2GYP9</accession>
<dbReference type="RefSeq" id="XP_001224561.1">
    <property type="nucleotide sequence ID" value="XM_001224560.1"/>
</dbReference>
<name>Q2GYP9_CHAGB</name>
<dbReference type="Proteomes" id="UP000001056">
    <property type="component" value="Unassembled WGS sequence"/>
</dbReference>
<dbReference type="EMBL" id="CH408033">
    <property type="protein sequence ID" value="EAQ85652.1"/>
    <property type="molecule type" value="Genomic_DNA"/>
</dbReference>
<dbReference type="InParanoid" id="Q2GYP9"/>
<dbReference type="GeneID" id="4393537"/>
<gene>
    <name evidence="1" type="ORF">CHGG_06905</name>
</gene>
<dbReference type="AlphaFoldDB" id="Q2GYP9"/>
<protein>
    <submittedName>
        <fullName evidence="1">Uncharacterized protein</fullName>
    </submittedName>
</protein>
<evidence type="ECO:0000313" key="1">
    <source>
        <dbReference type="EMBL" id="EAQ85652.1"/>
    </source>
</evidence>
<proteinExistence type="predicted"/>
<reference evidence="2" key="1">
    <citation type="journal article" date="2015" name="Genome Announc.">
        <title>Draft genome sequence of the cellulolytic fungus Chaetomium globosum.</title>
        <authorList>
            <person name="Cuomo C.A."/>
            <person name="Untereiner W.A."/>
            <person name="Ma L.-J."/>
            <person name="Grabherr M."/>
            <person name="Birren B.W."/>
        </authorList>
    </citation>
    <scope>NUCLEOTIDE SEQUENCE [LARGE SCALE GENOMIC DNA]</scope>
    <source>
        <strain evidence="2">ATCC 6205 / CBS 148.51 / DSM 1962 / NBRC 6347 / NRRL 1970</strain>
    </source>
</reference>
<organism evidence="1 2">
    <name type="scientific">Chaetomium globosum (strain ATCC 6205 / CBS 148.51 / DSM 1962 / NBRC 6347 / NRRL 1970)</name>
    <name type="common">Soil fungus</name>
    <dbReference type="NCBI Taxonomy" id="306901"/>
    <lineage>
        <taxon>Eukaryota</taxon>
        <taxon>Fungi</taxon>
        <taxon>Dikarya</taxon>
        <taxon>Ascomycota</taxon>
        <taxon>Pezizomycotina</taxon>
        <taxon>Sordariomycetes</taxon>
        <taxon>Sordariomycetidae</taxon>
        <taxon>Sordariales</taxon>
        <taxon>Chaetomiaceae</taxon>
        <taxon>Chaetomium</taxon>
    </lineage>
</organism>